<evidence type="ECO:0000256" key="11">
    <source>
        <dbReference type="ARBA" id="ARBA00035025"/>
    </source>
</evidence>
<evidence type="ECO:0000256" key="2">
    <source>
        <dbReference type="ARBA" id="ARBA00009026"/>
    </source>
</evidence>
<feature type="region of interest" description="Disordered" evidence="13">
    <location>
        <begin position="880"/>
        <end position="904"/>
    </location>
</feature>
<evidence type="ECO:0000256" key="10">
    <source>
        <dbReference type="ARBA" id="ARBA00023158"/>
    </source>
</evidence>
<evidence type="ECO:0000256" key="1">
    <source>
        <dbReference type="ARBA" id="ARBA00001946"/>
    </source>
</evidence>
<comment type="catalytic activity">
    <reaction evidence="12">
        <text>small RNA 3'-end nucleotide + S-adenosyl-L-methionine = small RNA 3'-end 2'-O-methylnucleotide + S-adenosyl-L-homocysteine + H(+)</text>
        <dbReference type="Rhea" id="RHEA:37887"/>
        <dbReference type="Rhea" id="RHEA-COMP:10415"/>
        <dbReference type="Rhea" id="RHEA-COMP:10416"/>
        <dbReference type="ChEBI" id="CHEBI:15378"/>
        <dbReference type="ChEBI" id="CHEBI:57856"/>
        <dbReference type="ChEBI" id="CHEBI:59789"/>
        <dbReference type="ChEBI" id="CHEBI:74896"/>
        <dbReference type="ChEBI" id="CHEBI:74898"/>
        <dbReference type="EC" id="2.1.1.386"/>
    </reaction>
</comment>
<dbReference type="OrthoDB" id="2154311at2759"/>
<dbReference type="InterPro" id="IPR026610">
    <property type="entry name" value="Hen1"/>
</dbReference>
<evidence type="ECO:0000256" key="6">
    <source>
        <dbReference type="ARBA" id="ARBA00022691"/>
    </source>
</evidence>
<evidence type="ECO:0000313" key="14">
    <source>
        <dbReference type="EMBL" id="KAF2878686.1"/>
    </source>
</evidence>
<feature type="compositionally biased region" description="Basic and acidic residues" evidence="13">
    <location>
        <begin position="453"/>
        <end position="462"/>
    </location>
</feature>
<feature type="compositionally biased region" description="Polar residues" evidence="13">
    <location>
        <begin position="479"/>
        <end position="488"/>
    </location>
</feature>
<keyword evidence="6" id="KW-0949">S-adenosyl-L-methionine</keyword>
<feature type="region of interest" description="Disordered" evidence="13">
    <location>
        <begin position="541"/>
        <end position="638"/>
    </location>
</feature>
<keyword evidence="5" id="KW-0808">Transferase</keyword>
<keyword evidence="7" id="KW-0479">Metal-binding</keyword>
<name>A0A8K0FXR2_IGNLU</name>
<protein>
    <recommendedName>
        <fullName evidence="3">Small RNA 2'-O-methyltransferase</fullName>
        <ecNumber evidence="11">2.1.1.386</ecNumber>
    </recommendedName>
</protein>
<feature type="region of interest" description="Disordered" evidence="13">
    <location>
        <begin position="1017"/>
        <end position="1093"/>
    </location>
</feature>
<dbReference type="GO" id="GO:0046872">
    <property type="term" value="F:metal ion binding"/>
    <property type="evidence" value="ECO:0007669"/>
    <property type="project" value="UniProtKB-KW"/>
</dbReference>
<evidence type="ECO:0000256" key="4">
    <source>
        <dbReference type="ARBA" id="ARBA00022603"/>
    </source>
</evidence>
<comment type="cofactor">
    <cofactor evidence="1">
        <name>Mg(2+)</name>
        <dbReference type="ChEBI" id="CHEBI:18420"/>
    </cofactor>
</comment>
<feature type="compositionally biased region" description="Polar residues" evidence="13">
    <location>
        <begin position="1072"/>
        <end position="1090"/>
    </location>
</feature>
<feature type="region of interest" description="Disordered" evidence="13">
    <location>
        <begin position="818"/>
        <end position="839"/>
    </location>
</feature>
<evidence type="ECO:0000256" key="12">
    <source>
        <dbReference type="ARBA" id="ARBA00048418"/>
    </source>
</evidence>
<dbReference type="AlphaFoldDB" id="A0A8K0FXR2"/>
<gene>
    <name evidence="14" type="ORF">ILUMI_27494</name>
</gene>
<dbReference type="Proteomes" id="UP000801492">
    <property type="component" value="Unassembled WGS sequence"/>
</dbReference>
<dbReference type="SUPFAM" id="SSF53335">
    <property type="entry name" value="S-adenosyl-L-methionine-dependent methyltransferases"/>
    <property type="match status" value="1"/>
</dbReference>
<accession>A0A8K0FXR2</accession>
<feature type="compositionally biased region" description="Low complexity" evidence="13">
    <location>
        <begin position="1056"/>
        <end position="1069"/>
    </location>
</feature>
<evidence type="ECO:0000256" key="3">
    <source>
        <dbReference type="ARBA" id="ARBA00021330"/>
    </source>
</evidence>
<dbReference type="PANTHER" id="PTHR21404">
    <property type="entry name" value="HEN1"/>
    <property type="match status" value="1"/>
</dbReference>
<evidence type="ECO:0000256" key="7">
    <source>
        <dbReference type="ARBA" id="ARBA00022723"/>
    </source>
</evidence>
<organism evidence="14 15">
    <name type="scientific">Ignelater luminosus</name>
    <name type="common">Cucubano</name>
    <name type="synonym">Pyrophorus luminosus</name>
    <dbReference type="NCBI Taxonomy" id="2038154"/>
    <lineage>
        <taxon>Eukaryota</taxon>
        <taxon>Metazoa</taxon>
        <taxon>Ecdysozoa</taxon>
        <taxon>Arthropoda</taxon>
        <taxon>Hexapoda</taxon>
        <taxon>Insecta</taxon>
        <taxon>Pterygota</taxon>
        <taxon>Neoptera</taxon>
        <taxon>Endopterygota</taxon>
        <taxon>Coleoptera</taxon>
        <taxon>Polyphaga</taxon>
        <taxon>Elateriformia</taxon>
        <taxon>Elateroidea</taxon>
        <taxon>Elateridae</taxon>
        <taxon>Agrypninae</taxon>
        <taxon>Pyrophorini</taxon>
        <taxon>Ignelater</taxon>
    </lineage>
</organism>
<keyword evidence="8" id="KW-0460">Magnesium</keyword>
<evidence type="ECO:0000256" key="9">
    <source>
        <dbReference type="ARBA" id="ARBA00022884"/>
    </source>
</evidence>
<proteinExistence type="inferred from homology"/>
<dbReference type="Gene3D" id="3.40.50.150">
    <property type="entry name" value="Vaccinia Virus protein VP39"/>
    <property type="match status" value="1"/>
</dbReference>
<comment type="similarity">
    <text evidence="2">Belongs to the methyltransferase superfamily. HEN1 family.</text>
</comment>
<dbReference type="GO" id="GO:0030422">
    <property type="term" value="P:siRNA processing"/>
    <property type="evidence" value="ECO:0007669"/>
    <property type="project" value="TreeGrafter"/>
</dbReference>
<evidence type="ECO:0000256" key="13">
    <source>
        <dbReference type="SAM" id="MobiDB-lite"/>
    </source>
</evidence>
<dbReference type="EC" id="2.1.1.386" evidence="11"/>
<keyword evidence="9" id="KW-0694">RNA-binding</keyword>
<evidence type="ECO:0000313" key="15">
    <source>
        <dbReference type="Proteomes" id="UP000801492"/>
    </source>
</evidence>
<keyword evidence="15" id="KW-1185">Reference proteome</keyword>
<dbReference type="GO" id="GO:0001510">
    <property type="term" value="P:RNA methylation"/>
    <property type="evidence" value="ECO:0007669"/>
    <property type="project" value="InterPro"/>
</dbReference>
<evidence type="ECO:0000256" key="8">
    <source>
        <dbReference type="ARBA" id="ARBA00022842"/>
    </source>
</evidence>
<feature type="compositionally biased region" description="Basic and acidic residues" evidence="13">
    <location>
        <begin position="551"/>
        <end position="565"/>
    </location>
</feature>
<dbReference type="GO" id="GO:0090486">
    <property type="term" value="F:small RNA 2'-O-methyltransferase activity"/>
    <property type="evidence" value="ECO:0007669"/>
    <property type="project" value="UniProtKB-EC"/>
</dbReference>
<feature type="compositionally biased region" description="Polar residues" evidence="13">
    <location>
        <begin position="591"/>
        <end position="620"/>
    </location>
</feature>
<dbReference type="GO" id="GO:0034587">
    <property type="term" value="P:piRNA processing"/>
    <property type="evidence" value="ECO:0007669"/>
    <property type="project" value="TreeGrafter"/>
</dbReference>
<feature type="compositionally biased region" description="Low complexity" evidence="13">
    <location>
        <begin position="1024"/>
        <end position="1036"/>
    </location>
</feature>
<evidence type="ECO:0000256" key="5">
    <source>
        <dbReference type="ARBA" id="ARBA00022679"/>
    </source>
</evidence>
<keyword evidence="10" id="KW-0943">RNA-mediated gene silencing</keyword>
<feature type="region of interest" description="Disordered" evidence="13">
    <location>
        <begin position="745"/>
        <end position="786"/>
    </location>
</feature>
<dbReference type="GO" id="GO:0005634">
    <property type="term" value="C:nucleus"/>
    <property type="evidence" value="ECO:0007669"/>
    <property type="project" value="TreeGrafter"/>
</dbReference>
<feature type="compositionally biased region" description="Acidic residues" evidence="13">
    <location>
        <begin position="469"/>
        <end position="478"/>
    </location>
</feature>
<feature type="compositionally biased region" description="Polar residues" evidence="13">
    <location>
        <begin position="566"/>
        <end position="578"/>
    </location>
</feature>
<sequence length="1123" mass="126389">MIIVVHSLYFLIKYYLKFIKKKKCVQEFLHLQSVRENVELRSEKAIDAEENLTFDPPVYKQRYGEVQLILLDNKWKDSIKKVVDFGCAEFGLFYFIKRLCRIEEIVMVDIDETLLKENLFKIRPLTIDYLDRRTQPLVIHVLTGSISNPDSRLIDTDVVVGIEVIEHLYPDTLDALPYNIFGFIKPKLAIFTTPNADFNVLFPNFKGFRHIDHKFEWTRSQFESWATNIVTRFPNYSVSFKGIGKGRDGTESVGCCSQMAVFEKISEWEEEIESDTHVEGSVNVTNSTCTCSTCIPKNSFGVCTYFSSTNMIYELLDVPLSTFCNDYGKHLKTASNVYKVVQVVEYPFEPDYRTPEQKILDELKYRICLMGNINGRFYNDDLNRCEIPIIELIYNQHTHFTTVGEASEILTRADYKIEQCMICGELETCVIYEPVMESSSTTSLSRSSTPASKQHDTDRESSDWSTVNTEEEVSDWDDNSQVKQKSWSEELQQTQSSYDWLQSQEREQLAAADVNTIIDNIISNLQAIVHENNISQVSQDFRTKMPSTHRKKDEEKYNRENESSHHISNTNLTTSTASYPDIPDDGEKCSNIESISEPSNVMNDSGYCKSNTNLTNSTPSYPDILDSDDQYTNSTSSEEKVKVDKTTVSSTAVNPSKEKKLINDEKIVVTLNTNIQDCKMDKRKEILPKHIQAYEIRNCLNGASDSTDKLLPVLPKSTPEIGNVETSLQSKVNITSINGSKLHHVKDNVRESIPGTSNMKKKKKLKRPETDEDDDSSANTIKSEDGEKRIEAENKIIVPEIVVMAEIAPIPDPIVENGDLANNNRDVEGNNYPDAQQDGAQNDRINVQEIDNENVVVQNNAAANGENQRNEDVENRNAYVEEEEVREEDEHAGAQSVNSSDASEFEIEFASREALFDPNSQVDLLEEYNVPVSASSVENIDAPSPANVVLIGVNGVSLDANNSEIGPILPVNADPFPNWLLHLLGTDIVEDAETHDEPHFYCQGDGIGVHPSFIEEDFEEDHSSSGSESSTTTGSTNDDAEAEPTVSEVEVVSLPDDNTNDINTTQQDTPHLENQTVLAENNAGTSSGAESTDEFFDTVDESLSVNSNRYGKNQNTNQVENKN</sequence>
<feature type="compositionally biased region" description="Low complexity" evidence="13">
    <location>
        <begin position="441"/>
        <end position="452"/>
    </location>
</feature>
<keyword evidence="4" id="KW-0489">Methyltransferase</keyword>
<dbReference type="FunFam" id="3.40.50.150:FF:000124">
    <property type="entry name" value="HEN methyltransferase 1"/>
    <property type="match status" value="1"/>
</dbReference>
<reference evidence="14" key="1">
    <citation type="submission" date="2019-08" db="EMBL/GenBank/DDBJ databases">
        <title>The genome of the North American firefly Photinus pyralis.</title>
        <authorList>
            <consortium name="Photinus pyralis genome working group"/>
            <person name="Fallon T.R."/>
            <person name="Sander Lower S.E."/>
            <person name="Weng J.-K."/>
        </authorList>
    </citation>
    <scope>NUCLEOTIDE SEQUENCE</scope>
    <source>
        <strain evidence="14">TRF0915ILg1</strain>
        <tissue evidence="14">Whole body</tissue>
    </source>
</reference>
<feature type="region of interest" description="Disordered" evidence="13">
    <location>
        <begin position="441"/>
        <end position="488"/>
    </location>
</feature>
<comment type="caution">
    <text evidence="14">The sequence shown here is derived from an EMBL/GenBank/DDBJ whole genome shotgun (WGS) entry which is preliminary data.</text>
</comment>
<dbReference type="PANTHER" id="PTHR21404:SF3">
    <property type="entry name" value="SMALL RNA 2'-O-METHYLTRANSFERASE"/>
    <property type="match status" value="1"/>
</dbReference>
<dbReference type="GO" id="GO:0005737">
    <property type="term" value="C:cytoplasm"/>
    <property type="evidence" value="ECO:0007669"/>
    <property type="project" value="TreeGrafter"/>
</dbReference>
<dbReference type="GO" id="GO:0003723">
    <property type="term" value="F:RNA binding"/>
    <property type="evidence" value="ECO:0007669"/>
    <property type="project" value="UniProtKB-KW"/>
</dbReference>
<dbReference type="InterPro" id="IPR029063">
    <property type="entry name" value="SAM-dependent_MTases_sf"/>
</dbReference>
<dbReference type="EMBL" id="VTPC01091307">
    <property type="protein sequence ID" value="KAF2878686.1"/>
    <property type="molecule type" value="Genomic_DNA"/>
</dbReference>